<protein>
    <submittedName>
        <fullName evidence="5">Class I SAM-dependent methyltransferase</fullName>
    </submittedName>
</protein>
<reference evidence="5 6" key="1">
    <citation type="submission" date="2020-04" db="EMBL/GenBank/DDBJ databases">
        <title>Zoogloea sp. G-4-1-14 isolated from soil.</title>
        <authorList>
            <person name="Dahal R.H."/>
        </authorList>
    </citation>
    <scope>NUCLEOTIDE SEQUENCE [LARGE SCALE GENOMIC DNA]</scope>
    <source>
        <strain evidence="5 6">G-4-1-14</strain>
    </source>
</reference>
<organism evidence="5 6">
    <name type="scientific">Zoogloea dura</name>
    <dbReference type="NCBI Taxonomy" id="2728840"/>
    <lineage>
        <taxon>Bacteria</taxon>
        <taxon>Pseudomonadati</taxon>
        <taxon>Pseudomonadota</taxon>
        <taxon>Betaproteobacteria</taxon>
        <taxon>Rhodocyclales</taxon>
        <taxon>Zoogloeaceae</taxon>
        <taxon>Zoogloea</taxon>
    </lineage>
</organism>
<keyword evidence="4" id="KW-0812">Transmembrane</keyword>
<keyword evidence="4" id="KW-0472">Membrane</keyword>
<dbReference type="PANTHER" id="PTHR13610:SF9">
    <property type="entry name" value="FI06469P"/>
    <property type="match status" value="1"/>
</dbReference>
<feature type="transmembrane region" description="Helical" evidence="4">
    <location>
        <begin position="84"/>
        <end position="102"/>
    </location>
</feature>
<keyword evidence="4" id="KW-1133">Transmembrane helix</keyword>
<keyword evidence="1 5" id="KW-0489">Methyltransferase</keyword>
<evidence type="ECO:0000256" key="1">
    <source>
        <dbReference type="ARBA" id="ARBA00022603"/>
    </source>
</evidence>
<evidence type="ECO:0000256" key="2">
    <source>
        <dbReference type="ARBA" id="ARBA00022679"/>
    </source>
</evidence>
<dbReference type="GO" id="GO:0032259">
    <property type="term" value="P:methylation"/>
    <property type="evidence" value="ECO:0007669"/>
    <property type="project" value="UniProtKB-KW"/>
</dbReference>
<dbReference type="SUPFAM" id="SSF53335">
    <property type="entry name" value="S-adenosyl-L-methionine-dependent methyltransferases"/>
    <property type="match status" value="1"/>
</dbReference>
<sequence>MPARPSLPPALKALLAQLAGAALAFGAGRSGLLPAGIWPLVTVQAAGATLTAILLRSAPWWRWIHLGFLPLAVAALQARVAPGWYLAAFVVLALVFWSSFRTQVPLFLSNRRTAAAVAELLPRGRPGHLLDLGSGTGSLLRPLARLRPECRLEGIESAPAPYALSLLLSRHQPTISLARGDFFQIPWSDYDMVYAFLSPVPMTQVWHKARAEMRPGAMLVSNSFPVDGVEPDSVVEVDDRRRTRLYCYFPAGPAYRQKSGIAGG</sequence>
<dbReference type="AlphaFoldDB" id="A0A848G0W6"/>
<keyword evidence="3" id="KW-0949">S-adenosyl-L-methionine</keyword>
<evidence type="ECO:0000313" key="5">
    <source>
        <dbReference type="EMBL" id="NML25817.1"/>
    </source>
</evidence>
<keyword evidence="6" id="KW-1185">Reference proteome</keyword>
<dbReference type="CDD" id="cd02440">
    <property type="entry name" value="AdoMet_MTases"/>
    <property type="match status" value="1"/>
</dbReference>
<dbReference type="InterPro" id="IPR029063">
    <property type="entry name" value="SAM-dependent_MTases_sf"/>
</dbReference>
<dbReference type="Gene3D" id="3.40.50.150">
    <property type="entry name" value="Vaccinia Virus protein VP39"/>
    <property type="match status" value="1"/>
</dbReference>
<evidence type="ECO:0000313" key="6">
    <source>
        <dbReference type="Proteomes" id="UP000580043"/>
    </source>
</evidence>
<gene>
    <name evidence="5" type="ORF">HHL15_08705</name>
</gene>
<evidence type="ECO:0000256" key="3">
    <source>
        <dbReference type="ARBA" id="ARBA00022691"/>
    </source>
</evidence>
<dbReference type="Proteomes" id="UP000580043">
    <property type="component" value="Unassembled WGS sequence"/>
</dbReference>
<evidence type="ECO:0000256" key="4">
    <source>
        <dbReference type="SAM" id="Phobius"/>
    </source>
</evidence>
<dbReference type="RefSeq" id="WP_169145367.1">
    <property type="nucleotide sequence ID" value="NZ_JABBGA010000005.1"/>
</dbReference>
<dbReference type="PANTHER" id="PTHR13610">
    <property type="entry name" value="METHYLTRANSFERASE DOMAIN-CONTAINING PROTEIN"/>
    <property type="match status" value="1"/>
</dbReference>
<keyword evidence="2 5" id="KW-0808">Transferase</keyword>
<comment type="caution">
    <text evidence="5">The sequence shown here is derived from an EMBL/GenBank/DDBJ whole genome shotgun (WGS) entry which is preliminary data.</text>
</comment>
<name>A0A848G0W6_9RHOO</name>
<dbReference type="GO" id="GO:0016279">
    <property type="term" value="F:protein-lysine N-methyltransferase activity"/>
    <property type="evidence" value="ECO:0007669"/>
    <property type="project" value="InterPro"/>
</dbReference>
<dbReference type="InterPro" id="IPR026170">
    <property type="entry name" value="FAM173A/B"/>
</dbReference>
<feature type="transmembrane region" description="Helical" evidence="4">
    <location>
        <begin position="36"/>
        <end position="55"/>
    </location>
</feature>
<proteinExistence type="predicted"/>
<dbReference type="EMBL" id="JABBGA010000005">
    <property type="protein sequence ID" value="NML25817.1"/>
    <property type="molecule type" value="Genomic_DNA"/>
</dbReference>
<accession>A0A848G0W6</accession>